<proteinExistence type="predicted"/>
<organism evidence="2">
    <name type="scientific">Cacopsylla melanoneura</name>
    <dbReference type="NCBI Taxonomy" id="428564"/>
    <lineage>
        <taxon>Eukaryota</taxon>
        <taxon>Metazoa</taxon>
        <taxon>Ecdysozoa</taxon>
        <taxon>Arthropoda</taxon>
        <taxon>Hexapoda</taxon>
        <taxon>Insecta</taxon>
        <taxon>Pterygota</taxon>
        <taxon>Neoptera</taxon>
        <taxon>Paraneoptera</taxon>
        <taxon>Hemiptera</taxon>
        <taxon>Sternorrhyncha</taxon>
        <taxon>Psylloidea</taxon>
        <taxon>Psyllidae</taxon>
        <taxon>Psyllinae</taxon>
        <taxon>Cacopsylla</taxon>
    </lineage>
</organism>
<keyword evidence="1" id="KW-0812">Transmembrane</keyword>
<dbReference type="AlphaFoldDB" id="A0A8D8WQ26"/>
<accession>A0A8D8WQ26</accession>
<keyword evidence="1" id="KW-1133">Transmembrane helix</keyword>
<dbReference type="EMBL" id="HBUF01213608">
    <property type="protein sequence ID" value="CAG6666276.1"/>
    <property type="molecule type" value="Transcribed_RNA"/>
</dbReference>
<protein>
    <submittedName>
        <fullName evidence="2">Uncharacterized protein</fullName>
    </submittedName>
</protein>
<sequence>MKQPVIHHSISITDFNISLPITIIDNSVSIFVSFVFLFSGDLLSKMFVINRSHRFSINIFWIRLFLSTILRFMSTILRYMDGILNLLMPAGTILSWCTSFDQRVNKMADELS</sequence>
<evidence type="ECO:0000256" key="1">
    <source>
        <dbReference type="SAM" id="Phobius"/>
    </source>
</evidence>
<evidence type="ECO:0000313" key="2">
    <source>
        <dbReference type="EMBL" id="CAG6666275.1"/>
    </source>
</evidence>
<name>A0A8D8WQ26_9HEMI</name>
<dbReference type="EMBL" id="HBUF01213607">
    <property type="protein sequence ID" value="CAG6666275.1"/>
    <property type="molecule type" value="Transcribed_RNA"/>
</dbReference>
<reference evidence="2" key="1">
    <citation type="submission" date="2021-05" db="EMBL/GenBank/DDBJ databases">
        <authorList>
            <person name="Alioto T."/>
            <person name="Alioto T."/>
            <person name="Gomez Garrido J."/>
        </authorList>
    </citation>
    <scope>NUCLEOTIDE SEQUENCE</scope>
</reference>
<feature type="transmembrane region" description="Helical" evidence="1">
    <location>
        <begin position="60"/>
        <end position="80"/>
    </location>
</feature>
<keyword evidence="1" id="KW-0472">Membrane</keyword>